<name>A0A916SS51_9BURK</name>
<dbReference type="AlphaFoldDB" id="A0A916SS51"/>
<evidence type="ECO:0000313" key="3">
    <source>
        <dbReference type="Proteomes" id="UP000620596"/>
    </source>
</evidence>
<dbReference type="EMBL" id="BMIG01000021">
    <property type="protein sequence ID" value="GGB13703.1"/>
    <property type="molecule type" value="Genomic_DNA"/>
</dbReference>
<protein>
    <submittedName>
        <fullName evidence="2">Uncharacterized protein</fullName>
    </submittedName>
</protein>
<keyword evidence="3" id="KW-1185">Reference proteome</keyword>
<sequence length="305" mass="33258">MLNHDTLKLCRWAASACMLTSLGAGIVHAQASGAGAAESGAASLQAKHAALTPQLARNPFQRPLVMDSTESATAVSGSAYAVINYPYTTVLAAFKDADTWCEALILHLNTKHCSADKESRPTALSVSVGKKTPQELKDAHALTFSFTPVAARADYLAVRLNAAKGPLGTHNYRIDLEAVPIEGDKTFMHLRYSYGYGMTGRLAMQAYMATVGSSKIGFSEVASDTGAKAPVGGMRGAVERNTMRYYLAIDAYLASLVVPPSQQFEKRLQHWFEATERYPRQLHEIDRTAYLSMKRSEYQRQQTTP</sequence>
<dbReference type="RefSeq" id="WP_229676454.1">
    <property type="nucleotide sequence ID" value="NZ_BMIG01000021.1"/>
</dbReference>
<reference evidence="2" key="1">
    <citation type="journal article" date="2014" name="Int. J. Syst. Evol. Microbiol.">
        <title>Complete genome sequence of Corynebacterium casei LMG S-19264T (=DSM 44701T), isolated from a smear-ripened cheese.</title>
        <authorList>
            <consortium name="US DOE Joint Genome Institute (JGI-PGF)"/>
            <person name="Walter F."/>
            <person name="Albersmeier A."/>
            <person name="Kalinowski J."/>
            <person name="Ruckert C."/>
        </authorList>
    </citation>
    <scope>NUCLEOTIDE SEQUENCE</scope>
    <source>
        <strain evidence="2">CGMCC 1.15322</strain>
    </source>
</reference>
<evidence type="ECO:0000256" key="1">
    <source>
        <dbReference type="SAM" id="SignalP"/>
    </source>
</evidence>
<proteinExistence type="predicted"/>
<keyword evidence="1" id="KW-0732">Signal</keyword>
<dbReference type="Proteomes" id="UP000620596">
    <property type="component" value="Unassembled WGS sequence"/>
</dbReference>
<reference evidence="2" key="2">
    <citation type="submission" date="2020-09" db="EMBL/GenBank/DDBJ databases">
        <authorList>
            <person name="Sun Q."/>
            <person name="Zhou Y."/>
        </authorList>
    </citation>
    <scope>NUCLEOTIDE SEQUENCE</scope>
    <source>
        <strain evidence="2">CGMCC 1.15322</strain>
    </source>
</reference>
<gene>
    <name evidence="2" type="ORF">GCM10011496_38340</name>
</gene>
<accession>A0A916SS51</accession>
<organism evidence="2 3">
    <name type="scientific">Polaromonas eurypsychrophila</name>
    <dbReference type="NCBI Taxonomy" id="1614635"/>
    <lineage>
        <taxon>Bacteria</taxon>
        <taxon>Pseudomonadati</taxon>
        <taxon>Pseudomonadota</taxon>
        <taxon>Betaproteobacteria</taxon>
        <taxon>Burkholderiales</taxon>
        <taxon>Comamonadaceae</taxon>
        <taxon>Polaromonas</taxon>
    </lineage>
</organism>
<feature type="chain" id="PRO_5037356289" evidence="1">
    <location>
        <begin position="30"/>
        <end position="305"/>
    </location>
</feature>
<feature type="signal peptide" evidence="1">
    <location>
        <begin position="1"/>
        <end position="29"/>
    </location>
</feature>
<comment type="caution">
    <text evidence="2">The sequence shown here is derived from an EMBL/GenBank/DDBJ whole genome shotgun (WGS) entry which is preliminary data.</text>
</comment>
<evidence type="ECO:0000313" key="2">
    <source>
        <dbReference type="EMBL" id="GGB13703.1"/>
    </source>
</evidence>